<feature type="chain" id="PRO_5003177236" description="Receptor L-domain domain-containing protein" evidence="1">
    <location>
        <begin position="17"/>
        <end position="558"/>
    </location>
</feature>
<dbReference type="CTD" id="9818632"/>
<feature type="domain" description="Receptor L-domain" evidence="2">
    <location>
        <begin position="207"/>
        <end position="309"/>
    </location>
</feature>
<dbReference type="InParanoid" id="E3MKG9"/>
<evidence type="ECO:0000259" key="2">
    <source>
        <dbReference type="Pfam" id="PF01030"/>
    </source>
</evidence>
<dbReference type="GeneID" id="9818632"/>
<dbReference type="Pfam" id="PF01030">
    <property type="entry name" value="Recep_L_domain"/>
    <property type="match status" value="2"/>
</dbReference>
<evidence type="ECO:0000313" key="4">
    <source>
        <dbReference type="Proteomes" id="UP000008281"/>
    </source>
</evidence>
<dbReference type="SUPFAM" id="SSF52058">
    <property type="entry name" value="L domain-like"/>
    <property type="match status" value="3"/>
</dbReference>
<dbReference type="InterPro" id="IPR000494">
    <property type="entry name" value="Rcpt_L-dom"/>
</dbReference>
<gene>
    <name evidence="3" type="ORF">CRE_27678</name>
</gene>
<evidence type="ECO:0000256" key="1">
    <source>
        <dbReference type="SAM" id="SignalP"/>
    </source>
</evidence>
<dbReference type="FunCoup" id="E3MKG9">
    <property type="interactions" value="1"/>
</dbReference>
<dbReference type="eggNOG" id="ENOG502TGAS">
    <property type="taxonomic scope" value="Eukaryota"/>
</dbReference>
<dbReference type="KEGG" id="crq:GCK72_023134"/>
<dbReference type="EMBL" id="DS268452">
    <property type="protein sequence ID" value="EFP04016.1"/>
    <property type="molecule type" value="Genomic_DNA"/>
</dbReference>
<dbReference type="RefSeq" id="XP_003103273.2">
    <property type="nucleotide sequence ID" value="XM_003103225.2"/>
</dbReference>
<feature type="signal peptide" evidence="1">
    <location>
        <begin position="1"/>
        <end position="16"/>
    </location>
</feature>
<dbReference type="Gene3D" id="3.80.20.20">
    <property type="entry name" value="Receptor L-domain"/>
    <property type="match status" value="2"/>
</dbReference>
<reference evidence="3" key="1">
    <citation type="submission" date="2007-07" db="EMBL/GenBank/DDBJ databases">
        <title>PCAP assembly of the Caenorhabditis remanei genome.</title>
        <authorList>
            <consortium name="The Caenorhabditis remanei Sequencing Consortium"/>
            <person name="Wilson R.K."/>
        </authorList>
    </citation>
    <scope>NUCLEOTIDE SEQUENCE [LARGE SCALE GENOMIC DNA]</scope>
    <source>
        <strain evidence="3">PB4641</strain>
    </source>
</reference>
<dbReference type="AlphaFoldDB" id="E3MKG9"/>
<dbReference type="OrthoDB" id="5791480at2759"/>
<keyword evidence="1" id="KW-0732">Signal</keyword>
<dbReference type="HOGENOM" id="CLU_498044_0_0_1"/>
<feature type="domain" description="Receptor L-domain" evidence="2">
    <location>
        <begin position="350"/>
        <end position="445"/>
    </location>
</feature>
<protein>
    <recommendedName>
        <fullName evidence="2">Receptor L-domain domain-containing protein</fullName>
    </recommendedName>
</protein>
<dbReference type="Proteomes" id="UP000008281">
    <property type="component" value="Unassembled WGS sequence"/>
</dbReference>
<dbReference type="OMA" id="YSQIRIA"/>
<proteinExistence type="predicted"/>
<dbReference type="PANTHER" id="PTHR21662">
    <property type="entry name" value="RECEPTOR PROTEIN-TYROSINE KINASE"/>
    <property type="match status" value="1"/>
</dbReference>
<dbReference type="InterPro" id="IPR036941">
    <property type="entry name" value="Rcpt_L-dom_sf"/>
</dbReference>
<organism evidence="4">
    <name type="scientific">Caenorhabditis remanei</name>
    <name type="common">Caenorhabditis vulgaris</name>
    <dbReference type="NCBI Taxonomy" id="31234"/>
    <lineage>
        <taxon>Eukaryota</taxon>
        <taxon>Metazoa</taxon>
        <taxon>Ecdysozoa</taxon>
        <taxon>Nematoda</taxon>
        <taxon>Chromadorea</taxon>
        <taxon>Rhabditida</taxon>
        <taxon>Rhabditina</taxon>
        <taxon>Rhabditomorpha</taxon>
        <taxon>Rhabditoidea</taxon>
        <taxon>Rhabditidae</taxon>
        <taxon>Peloderinae</taxon>
        <taxon>Caenorhabditis</taxon>
    </lineage>
</organism>
<keyword evidence="4" id="KW-1185">Reference proteome</keyword>
<sequence>MFELLFFLLFFLSSQCREQGPPPIDSYTFQSNVYYYDIYINESTISLPDLKPEYRILSAVYISGDLQVTLRELTSFFERFDMFLYGIRVNNTNLETLSFLKPYSVNSLDNTGKMEHKIIVKTHFAVNSIEITNNRNLKKIGIDFVYCYLCYDNIVITNNSNLNLKTECDGIIERYSTYRTISDNLVDCGCTIIGDFNKYVAKLAPSCWMLFGNVTINNQSELLILKEKMANVTRINGGLSVINTSFVDLSFLSSVEIIELNPLKSKYLASVNIQNNRNLSSLGFNAKRDGLYLTIRNNPKLCVTPQELDNLFYGISLDSDLDIDICYNNKTPSYWCDVSKFAGLKDLPDGCSDMTGDLVIDQDFDYASAYKLYGLRNIYGSLTITNSSIRKTSMFPNLHNIRSVKDDRIPLHVYNNSNLSDLFKMSQLRGMESGLAATIEDNPNLETWQLTCVVMKTRKSPVVKNNLNNCGEQTSTVVKRYDKTPLNVDVYHGLPSYPDVSIGGDSHEDPGKLNNPWDLNGTDSTGVDYVATTENNSFALKTVYLICLIIFVYLYHDS</sequence>
<name>E3MKG9_CAERE</name>
<dbReference type="PANTHER" id="PTHR21662:SF58">
    <property type="entry name" value="RECEPTOR L-DOMAIN DOMAIN-CONTAINING PROTEIN"/>
    <property type="match status" value="1"/>
</dbReference>
<dbReference type="InterPro" id="IPR053079">
    <property type="entry name" value="SPS2_domain"/>
</dbReference>
<evidence type="ECO:0000313" key="3">
    <source>
        <dbReference type="EMBL" id="EFP04016.1"/>
    </source>
</evidence>
<accession>E3MKG9</accession>